<keyword evidence="10" id="KW-0479">Metal-binding</keyword>
<dbReference type="Gene3D" id="3.30.420.10">
    <property type="entry name" value="Ribonuclease H-like superfamily/Ribonuclease H"/>
    <property type="match status" value="1"/>
</dbReference>
<dbReference type="AlphaFoldDB" id="A0A6J6QEG0"/>
<keyword evidence="11" id="KW-0255">Endonuclease</keyword>
<comment type="similarity">
    <text evidence="5">Belongs to the RNase HII family.</text>
</comment>
<proteinExistence type="inferred from homology"/>
<dbReference type="InterPro" id="IPR001352">
    <property type="entry name" value="RNase_HII/HIII"/>
</dbReference>
<dbReference type="InterPro" id="IPR036397">
    <property type="entry name" value="RNaseH_sf"/>
</dbReference>
<evidence type="ECO:0000256" key="8">
    <source>
        <dbReference type="ARBA" id="ARBA00022490"/>
    </source>
</evidence>
<name>A0A6J6QEG0_9ZZZZ</name>
<dbReference type="GO" id="GO:0043137">
    <property type="term" value="P:DNA replication, removal of RNA primer"/>
    <property type="evidence" value="ECO:0007669"/>
    <property type="project" value="TreeGrafter"/>
</dbReference>
<dbReference type="GO" id="GO:0006298">
    <property type="term" value="P:mismatch repair"/>
    <property type="evidence" value="ECO:0007669"/>
    <property type="project" value="TreeGrafter"/>
</dbReference>
<dbReference type="InterPro" id="IPR024567">
    <property type="entry name" value="RNase_HII/HIII_dom"/>
</dbReference>
<dbReference type="GO" id="GO:0004523">
    <property type="term" value="F:RNA-DNA hybrid ribonuclease activity"/>
    <property type="evidence" value="ECO:0007669"/>
    <property type="project" value="UniProtKB-EC"/>
</dbReference>
<evidence type="ECO:0000256" key="1">
    <source>
        <dbReference type="ARBA" id="ARBA00000077"/>
    </source>
</evidence>
<evidence type="ECO:0000256" key="12">
    <source>
        <dbReference type="ARBA" id="ARBA00022801"/>
    </source>
</evidence>
<evidence type="ECO:0000256" key="9">
    <source>
        <dbReference type="ARBA" id="ARBA00022722"/>
    </source>
</evidence>
<keyword evidence="12" id="KW-0378">Hydrolase</keyword>
<evidence type="ECO:0000256" key="10">
    <source>
        <dbReference type="ARBA" id="ARBA00022723"/>
    </source>
</evidence>
<evidence type="ECO:0000256" key="7">
    <source>
        <dbReference type="ARBA" id="ARBA00019179"/>
    </source>
</evidence>
<comment type="subcellular location">
    <subcellularLocation>
        <location evidence="4">Cytoplasm</location>
    </subcellularLocation>
</comment>
<dbReference type="GO" id="GO:0032299">
    <property type="term" value="C:ribonuclease H2 complex"/>
    <property type="evidence" value="ECO:0007669"/>
    <property type="project" value="TreeGrafter"/>
</dbReference>
<dbReference type="InterPro" id="IPR022898">
    <property type="entry name" value="RNase_HII"/>
</dbReference>
<evidence type="ECO:0000256" key="6">
    <source>
        <dbReference type="ARBA" id="ARBA00012180"/>
    </source>
</evidence>
<dbReference type="Pfam" id="PF01351">
    <property type="entry name" value="RNase_HII"/>
    <property type="match status" value="1"/>
</dbReference>
<evidence type="ECO:0000256" key="2">
    <source>
        <dbReference type="ARBA" id="ARBA00001936"/>
    </source>
</evidence>
<dbReference type="PANTHER" id="PTHR10954:SF18">
    <property type="entry name" value="RIBONUCLEASE HII"/>
    <property type="match status" value="1"/>
</dbReference>
<accession>A0A6J6QEG0</accession>
<dbReference type="GO" id="GO:0003723">
    <property type="term" value="F:RNA binding"/>
    <property type="evidence" value="ECO:0007669"/>
    <property type="project" value="InterPro"/>
</dbReference>
<dbReference type="EMBL" id="CAEZYG010000039">
    <property type="protein sequence ID" value="CAB4707823.1"/>
    <property type="molecule type" value="Genomic_DNA"/>
</dbReference>
<dbReference type="GO" id="GO:0046872">
    <property type="term" value="F:metal ion binding"/>
    <property type="evidence" value="ECO:0007669"/>
    <property type="project" value="UniProtKB-KW"/>
</dbReference>
<reference evidence="15" key="1">
    <citation type="submission" date="2020-05" db="EMBL/GenBank/DDBJ databases">
        <authorList>
            <person name="Chiriac C."/>
            <person name="Salcher M."/>
            <person name="Ghai R."/>
            <person name="Kavagutti S V."/>
        </authorList>
    </citation>
    <scope>NUCLEOTIDE SEQUENCE</scope>
</reference>
<keyword evidence="13" id="KW-0464">Manganese</keyword>
<sequence length="244" mass="26302">MVEHSNQRRNIVGWVFAVTTLPTTATEQRLLLSGHHYVVGIDEVGKGAWAGPLVIGVAVLTNDVIQSQDPGALMGGARDSKQLSETKREAMFDHVAATCAGWAIGAASHAECDELGMNAAQRLATKRALAQLGETIDLRKACAVIDGKWDFVSPHIANVMTEVKADASCLSVSAASVLAKVSRDRLMRDYAKDYSFWSFETNKGYPCAKHRLALQGYGPSAIHRTSWAFMENFVPWLSGAPGAA</sequence>
<keyword evidence="9" id="KW-0540">Nuclease</keyword>
<gene>
    <name evidence="15" type="ORF">UFOPK2657_00352</name>
</gene>
<dbReference type="SUPFAM" id="SSF53098">
    <property type="entry name" value="Ribonuclease H-like"/>
    <property type="match status" value="1"/>
</dbReference>
<evidence type="ECO:0000256" key="3">
    <source>
        <dbReference type="ARBA" id="ARBA00001946"/>
    </source>
</evidence>
<comment type="cofactor">
    <cofactor evidence="2">
        <name>Mn(2+)</name>
        <dbReference type="ChEBI" id="CHEBI:29035"/>
    </cofactor>
</comment>
<keyword evidence="8" id="KW-0963">Cytoplasm</keyword>
<evidence type="ECO:0000256" key="11">
    <source>
        <dbReference type="ARBA" id="ARBA00022759"/>
    </source>
</evidence>
<dbReference type="InterPro" id="IPR012337">
    <property type="entry name" value="RNaseH-like_sf"/>
</dbReference>
<dbReference type="NCBIfam" id="NF000595">
    <property type="entry name" value="PRK00015.1-3"/>
    <property type="match status" value="1"/>
</dbReference>
<comment type="catalytic activity">
    <reaction evidence="1">
        <text>Endonucleolytic cleavage to 5'-phosphomonoester.</text>
        <dbReference type="EC" id="3.1.26.4"/>
    </reaction>
</comment>
<protein>
    <recommendedName>
        <fullName evidence="7">Ribonuclease HII</fullName>
        <ecNumber evidence="6">3.1.26.4</ecNumber>
    </recommendedName>
</protein>
<evidence type="ECO:0000313" key="15">
    <source>
        <dbReference type="EMBL" id="CAB4707823.1"/>
    </source>
</evidence>
<dbReference type="PROSITE" id="PS51975">
    <property type="entry name" value="RNASE_H_2"/>
    <property type="match status" value="1"/>
</dbReference>
<evidence type="ECO:0000256" key="13">
    <source>
        <dbReference type="ARBA" id="ARBA00023211"/>
    </source>
</evidence>
<evidence type="ECO:0000256" key="5">
    <source>
        <dbReference type="ARBA" id="ARBA00007383"/>
    </source>
</evidence>
<evidence type="ECO:0000256" key="4">
    <source>
        <dbReference type="ARBA" id="ARBA00004496"/>
    </source>
</evidence>
<dbReference type="EC" id="3.1.26.4" evidence="6"/>
<feature type="domain" description="RNase H type-2" evidence="14">
    <location>
        <begin position="36"/>
        <end position="239"/>
    </location>
</feature>
<comment type="cofactor">
    <cofactor evidence="3">
        <name>Mg(2+)</name>
        <dbReference type="ChEBI" id="CHEBI:18420"/>
    </cofactor>
</comment>
<dbReference type="GO" id="GO:0005737">
    <property type="term" value="C:cytoplasm"/>
    <property type="evidence" value="ECO:0007669"/>
    <property type="project" value="UniProtKB-SubCell"/>
</dbReference>
<dbReference type="CDD" id="cd07182">
    <property type="entry name" value="RNase_HII_bacteria_HII_like"/>
    <property type="match status" value="1"/>
</dbReference>
<dbReference type="PANTHER" id="PTHR10954">
    <property type="entry name" value="RIBONUCLEASE H2 SUBUNIT A"/>
    <property type="match status" value="1"/>
</dbReference>
<evidence type="ECO:0000259" key="14">
    <source>
        <dbReference type="PROSITE" id="PS51975"/>
    </source>
</evidence>
<organism evidence="15">
    <name type="scientific">freshwater metagenome</name>
    <dbReference type="NCBI Taxonomy" id="449393"/>
    <lineage>
        <taxon>unclassified sequences</taxon>
        <taxon>metagenomes</taxon>
        <taxon>ecological metagenomes</taxon>
    </lineage>
</organism>